<gene>
    <name evidence="5" type="ORF">FSP39_021590</name>
</gene>
<accession>A0AA88XPB1</accession>
<evidence type="ECO:0000256" key="2">
    <source>
        <dbReference type="SAM" id="Coils"/>
    </source>
</evidence>
<protein>
    <recommendedName>
        <fullName evidence="4">DUF4200 domain-containing protein</fullName>
    </recommendedName>
</protein>
<organism evidence="5 6">
    <name type="scientific">Pinctada imbricata</name>
    <name type="common">Atlantic pearl-oyster</name>
    <name type="synonym">Pinctada martensii</name>
    <dbReference type="NCBI Taxonomy" id="66713"/>
    <lineage>
        <taxon>Eukaryota</taxon>
        <taxon>Metazoa</taxon>
        <taxon>Spiralia</taxon>
        <taxon>Lophotrochozoa</taxon>
        <taxon>Mollusca</taxon>
        <taxon>Bivalvia</taxon>
        <taxon>Autobranchia</taxon>
        <taxon>Pteriomorphia</taxon>
        <taxon>Pterioida</taxon>
        <taxon>Pterioidea</taxon>
        <taxon>Pteriidae</taxon>
        <taxon>Pinctada</taxon>
    </lineage>
</organism>
<feature type="region of interest" description="Disordered" evidence="3">
    <location>
        <begin position="96"/>
        <end position="116"/>
    </location>
</feature>
<evidence type="ECO:0000313" key="6">
    <source>
        <dbReference type="Proteomes" id="UP001186944"/>
    </source>
</evidence>
<evidence type="ECO:0000256" key="1">
    <source>
        <dbReference type="ARBA" id="ARBA00023054"/>
    </source>
</evidence>
<evidence type="ECO:0000313" key="5">
    <source>
        <dbReference type="EMBL" id="KAK3084932.1"/>
    </source>
</evidence>
<dbReference type="Proteomes" id="UP001186944">
    <property type="component" value="Unassembled WGS sequence"/>
</dbReference>
<dbReference type="Pfam" id="PF13863">
    <property type="entry name" value="DUF4200"/>
    <property type="match status" value="1"/>
</dbReference>
<feature type="domain" description="DUF4200" evidence="4">
    <location>
        <begin position="35"/>
        <end position="152"/>
    </location>
</feature>
<reference evidence="5" key="1">
    <citation type="submission" date="2019-08" db="EMBL/GenBank/DDBJ databases">
        <title>The improved chromosome-level genome for the pearl oyster Pinctada fucata martensii using PacBio sequencing and Hi-C.</title>
        <authorList>
            <person name="Zheng Z."/>
        </authorList>
    </citation>
    <scope>NUCLEOTIDE SEQUENCE</scope>
    <source>
        <strain evidence="5">ZZ-2019</strain>
        <tissue evidence="5">Adductor muscle</tissue>
    </source>
</reference>
<dbReference type="GO" id="GO:0005856">
    <property type="term" value="C:cytoskeleton"/>
    <property type="evidence" value="ECO:0007669"/>
    <property type="project" value="UniProtKB-ARBA"/>
</dbReference>
<dbReference type="InterPro" id="IPR025252">
    <property type="entry name" value="DUF4200"/>
</dbReference>
<dbReference type="PANTHER" id="PTHR21683:SF2">
    <property type="entry name" value="COILED-COIL DOMAIN-CONTAINING PROTEIN 42 LIKE-2-LIKE"/>
    <property type="match status" value="1"/>
</dbReference>
<feature type="coiled-coil region" evidence="2">
    <location>
        <begin position="199"/>
        <end position="276"/>
    </location>
</feature>
<sequence>MTVNLEEYFRTTFEDKLLVKMPEREDDHLTPATRLLEKRREMQEVEQALAAQKEEFQMKMESLQQRREELERKECQLKESLLKFDHFLKENDSKKARALKKAEDERESKKQKDKEIDKLKQERADLIQTKDKLQAKLEKYKIYHKYMERVLESGEEFHEMRDIISRHDTLVATHEDLLERDTKNQEIIEKQRQNLLRYIEEKDNEILSFNNELSGLQTRLDTAQSEAVKWENEWTRIKNTSAEKTLELGRIKMQLVKRHQKQAADEEDTTEQLNQIQMFLEDLSDIVRDLKRSDTFTSTYMPPSSS</sequence>
<keyword evidence="1 2" id="KW-0175">Coiled coil</keyword>
<dbReference type="EMBL" id="VSWD01000013">
    <property type="protein sequence ID" value="KAK3084932.1"/>
    <property type="molecule type" value="Genomic_DNA"/>
</dbReference>
<dbReference type="InterPro" id="IPR051147">
    <property type="entry name" value="CFAP_domain-containing"/>
</dbReference>
<keyword evidence="6" id="KW-1185">Reference proteome</keyword>
<evidence type="ECO:0000259" key="4">
    <source>
        <dbReference type="Pfam" id="PF13863"/>
    </source>
</evidence>
<dbReference type="PANTHER" id="PTHR21683">
    <property type="entry name" value="COILED-COIL DOMAIN-CONTAINING PROTEIN 42 LIKE-2-LIKE-RELATED"/>
    <property type="match status" value="1"/>
</dbReference>
<proteinExistence type="predicted"/>
<name>A0AA88XPB1_PINIB</name>
<evidence type="ECO:0000256" key="3">
    <source>
        <dbReference type="SAM" id="MobiDB-lite"/>
    </source>
</evidence>
<comment type="caution">
    <text evidence="5">The sequence shown here is derived from an EMBL/GenBank/DDBJ whole genome shotgun (WGS) entry which is preliminary data.</text>
</comment>
<dbReference type="AlphaFoldDB" id="A0AA88XPB1"/>